<protein>
    <submittedName>
        <fullName evidence="1">Uncharacterized protein</fullName>
    </submittedName>
</protein>
<keyword evidence="2" id="KW-1185">Reference proteome</keyword>
<dbReference type="EMBL" id="JAGFNK010000003">
    <property type="protein sequence ID" value="KAI9513111.1"/>
    <property type="molecule type" value="Genomic_DNA"/>
</dbReference>
<evidence type="ECO:0000313" key="1">
    <source>
        <dbReference type="EMBL" id="KAI9513111.1"/>
    </source>
</evidence>
<accession>A0ACC0UND6</accession>
<name>A0ACC0UND6_9AGAM</name>
<gene>
    <name evidence="1" type="ORF">F5148DRAFT_1145685</name>
</gene>
<evidence type="ECO:0000313" key="2">
    <source>
        <dbReference type="Proteomes" id="UP001207468"/>
    </source>
</evidence>
<dbReference type="Proteomes" id="UP001207468">
    <property type="component" value="Unassembled WGS sequence"/>
</dbReference>
<sequence length="200" mass="20580">MKLPSSSSLILASLAVSSSTSSLSALAAPAGDGHEDTSSLIPVRSDDAATQSNNHLQDRGIVPPELIALLRPVFALVGVGGSKDARADFGPNTVLDQVSSLTGNLNHGERKRAEEDETNDTPQNTPTQPSPAPPEASSSPAAGPNDGAKPPVALPVQPPVPLPSLPVQPPVKLPVKRDPLPQLPQLVPHLTPPLPISPPK</sequence>
<comment type="caution">
    <text evidence="1">The sequence shown here is derived from an EMBL/GenBank/DDBJ whole genome shotgun (WGS) entry which is preliminary data.</text>
</comment>
<reference evidence="1" key="1">
    <citation type="submission" date="2021-03" db="EMBL/GenBank/DDBJ databases">
        <title>Evolutionary priming and transition to the ectomycorrhizal habit in an iconic lineage of mushroom-forming fungi: is preadaptation a requirement?</title>
        <authorList>
            <consortium name="DOE Joint Genome Institute"/>
            <person name="Looney B.P."/>
            <person name="Miyauchi S."/>
            <person name="Morin E."/>
            <person name="Drula E."/>
            <person name="Courty P.E."/>
            <person name="Chicoki N."/>
            <person name="Fauchery L."/>
            <person name="Kohler A."/>
            <person name="Kuo A."/>
            <person name="LaButti K."/>
            <person name="Pangilinan J."/>
            <person name="Lipzen A."/>
            <person name="Riley R."/>
            <person name="Andreopoulos W."/>
            <person name="He G."/>
            <person name="Johnson J."/>
            <person name="Barry K.W."/>
            <person name="Grigoriev I.V."/>
            <person name="Nagy L."/>
            <person name="Hibbett D."/>
            <person name="Henrissat B."/>
            <person name="Matheny P.B."/>
            <person name="Labbe J."/>
            <person name="Martin A.F."/>
        </authorList>
    </citation>
    <scope>NUCLEOTIDE SEQUENCE</scope>
    <source>
        <strain evidence="1">BPL698</strain>
    </source>
</reference>
<organism evidence="1 2">
    <name type="scientific">Russula earlei</name>
    <dbReference type="NCBI Taxonomy" id="71964"/>
    <lineage>
        <taxon>Eukaryota</taxon>
        <taxon>Fungi</taxon>
        <taxon>Dikarya</taxon>
        <taxon>Basidiomycota</taxon>
        <taxon>Agaricomycotina</taxon>
        <taxon>Agaricomycetes</taxon>
        <taxon>Russulales</taxon>
        <taxon>Russulaceae</taxon>
        <taxon>Russula</taxon>
    </lineage>
</organism>
<proteinExistence type="predicted"/>